<dbReference type="AlphaFoldDB" id="Q4SFU9"/>
<reference evidence="2" key="2">
    <citation type="submission" date="2004-02" db="EMBL/GenBank/DDBJ databases">
        <authorList>
            <consortium name="Genoscope"/>
            <consortium name="Whitehead Institute Centre for Genome Research"/>
        </authorList>
    </citation>
    <scope>NUCLEOTIDE SEQUENCE</scope>
</reference>
<dbReference type="Pfam" id="PF15982">
    <property type="entry name" value="TMEM135_C_rich"/>
    <property type="match status" value="1"/>
</dbReference>
<accession>Q4SFU9</accession>
<comment type="caution">
    <text evidence="2">The sequence shown here is derived from an EMBL/GenBank/DDBJ whole genome shotgun (WGS) entry which is preliminary data.</text>
</comment>
<dbReference type="KEGG" id="tng:GSTEN00018945G001"/>
<protein>
    <submittedName>
        <fullName evidence="2">(spotted green pufferfish) hypothetical protein</fullName>
    </submittedName>
</protein>
<evidence type="ECO:0000313" key="2">
    <source>
        <dbReference type="EMBL" id="CAG00483.1"/>
    </source>
</evidence>
<organism evidence="2">
    <name type="scientific">Tetraodon nigroviridis</name>
    <name type="common">Spotted green pufferfish</name>
    <name type="synonym">Chelonodon nigroviridis</name>
    <dbReference type="NCBI Taxonomy" id="99883"/>
    <lineage>
        <taxon>Eukaryota</taxon>
        <taxon>Metazoa</taxon>
        <taxon>Chordata</taxon>
        <taxon>Craniata</taxon>
        <taxon>Vertebrata</taxon>
        <taxon>Euteleostomi</taxon>
        <taxon>Actinopterygii</taxon>
        <taxon>Neopterygii</taxon>
        <taxon>Teleostei</taxon>
        <taxon>Neoteleostei</taxon>
        <taxon>Acanthomorphata</taxon>
        <taxon>Eupercaria</taxon>
        <taxon>Tetraodontiformes</taxon>
        <taxon>Tetradontoidea</taxon>
        <taxon>Tetraodontidae</taxon>
        <taxon>Tetraodon</taxon>
    </lineage>
</organism>
<reference evidence="2" key="1">
    <citation type="journal article" date="2004" name="Nature">
        <title>Genome duplication in the teleost fish Tetraodon nigroviridis reveals the early vertebrate proto-karyotype.</title>
        <authorList>
            <person name="Jaillon O."/>
            <person name="Aury J.-M."/>
            <person name="Brunet F."/>
            <person name="Petit J.-L."/>
            <person name="Stange-Thomann N."/>
            <person name="Mauceli E."/>
            <person name="Bouneau L."/>
            <person name="Fischer C."/>
            <person name="Ozouf-Costaz C."/>
            <person name="Bernot A."/>
            <person name="Nicaud S."/>
            <person name="Jaffe D."/>
            <person name="Fisher S."/>
            <person name="Lutfalla G."/>
            <person name="Dossat C."/>
            <person name="Segurens B."/>
            <person name="Dasilva C."/>
            <person name="Salanoubat M."/>
            <person name="Levy M."/>
            <person name="Boudet N."/>
            <person name="Castellano S."/>
            <person name="Anthouard V."/>
            <person name="Jubin C."/>
            <person name="Castelli V."/>
            <person name="Katinka M."/>
            <person name="Vacherie B."/>
            <person name="Biemont C."/>
            <person name="Skalli Z."/>
            <person name="Cattolico L."/>
            <person name="Poulain J."/>
            <person name="De Berardinis V."/>
            <person name="Cruaud C."/>
            <person name="Duprat S."/>
            <person name="Brottier P."/>
            <person name="Coutanceau J.-P."/>
            <person name="Gouzy J."/>
            <person name="Parra G."/>
            <person name="Lardier G."/>
            <person name="Chapple C."/>
            <person name="McKernan K.J."/>
            <person name="McEwan P."/>
            <person name="Bosak S."/>
            <person name="Kellis M."/>
            <person name="Volff J.-N."/>
            <person name="Guigo R."/>
            <person name="Zody M.C."/>
            <person name="Mesirov J."/>
            <person name="Lindblad-Toh K."/>
            <person name="Birren B."/>
            <person name="Nusbaum C."/>
            <person name="Kahn D."/>
            <person name="Robinson-Rechavi M."/>
            <person name="Laudet V."/>
            <person name="Schachter V."/>
            <person name="Quetier F."/>
            <person name="Saurin W."/>
            <person name="Scarpelli C."/>
            <person name="Wincker P."/>
            <person name="Lander E.S."/>
            <person name="Weissenbach J."/>
            <person name="Roest Crollius H."/>
        </authorList>
    </citation>
    <scope>NUCLEOTIDE SEQUENCE [LARGE SCALE GENOMIC DNA]</scope>
</reference>
<dbReference type="EMBL" id="CAAE01014601">
    <property type="protein sequence ID" value="CAG00483.1"/>
    <property type="molecule type" value="Genomic_DNA"/>
</dbReference>
<name>Q4SFU9_TETNG</name>
<proteinExistence type="predicted"/>
<sequence>MAALSKIPHNCYEIGHTWNPSCVQSALDVSRSALEVSFKIYVPLYLVRGSRYSTHSG</sequence>
<feature type="domain" description="Transmembrane protein 135 N-terminal" evidence="1">
    <location>
        <begin position="8"/>
        <end position="47"/>
    </location>
</feature>
<dbReference type="InterPro" id="IPR031926">
    <property type="entry name" value="TMEM135_N"/>
</dbReference>
<dbReference type="OrthoDB" id="291792at2759"/>
<evidence type="ECO:0000259" key="1">
    <source>
        <dbReference type="Pfam" id="PF15982"/>
    </source>
</evidence>
<gene>
    <name evidence="2" type="ORF">GSTENG00018945001</name>
</gene>